<dbReference type="SUPFAM" id="SSF46955">
    <property type="entry name" value="Putative DNA-binding domain"/>
    <property type="match status" value="1"/>
</dbReference>
<organism evidence="4 5">
    <name type="scientific">Candidatus Aquicultor primus</name>
    <dbReference type="NCBI Taxonomy" id="1797195"/>
    <lineage>
        <taxon>Bacteria</taxon>
        <taxon>Bacillati</taxon>
        <taxon>Actinomycetota</taxon>
        <taxon>Candidatus Aquicultoria</taxon>
        <taxon>Candidatus Aquicultorales</taxon>
        <taxon>Candidatus Aquicultoraceae</taxon>
        <taxon>Candidatus Aquicultor</taxon>
    </lineage>
</organism>
<dbReference type="EMBL" id="MELI01000024">
    <property type="protein sequence ID" value="OFW35053.1"/>
    <property type="molecule type" value="Genomic_DNA"/>
</dbReference>
<feature type="coiled-coil region" evidence="2">
    <location>
        <begin position="72"/>
        <end position="102"/>
    </location>
</feature>
<dbReference type="PANTHER" id="PTHR30204:SF58">
    <property type="entry name" value="HTH-TYPE TRANSCRIPTIONAL REGULATOR YFMP"/>
    <property type="match status" value="1"/>
</dbReference>
<feature type="domain" description="HTH merR-type" evidence="3">
    <location>
        <begin position="6"/>
        <end position="75"/>
    </location>
</feature>
<dbReference type="InterPro" id="IPR009061">
    <property type="entry name" value="DNA-bd_dom_put_sf"/>
</dbReference>
<dbReference type="PANTHER" id="PTHR30204">
    <property type="entry name" value="REDOX-CYCLING DRUG-SENSING TRANSCRIPTIONAL ACTIVATOR SOXR"/>
    <property type="match status" value="1"/>
</dbReference>
<accession>A0A1F2UWL6</accession>
<dbReference type="Gene3D" id="1.10.1660.10">
    <property type="match status" value="1"/>
</dbReference>
<evidence type="ECO:0000256" key="2">
    <source>
        <dbReference type="SAM" id="Coils"/>
    </source>
</evidence>
<dbReference type="PROSITE" id="PS50937">
    <property type="entry name" value="HTH_MERR_2"/>
    <property type="match status" value="1"/>
</dbReference>
<dbReference type="AlphaFoldDB" id="A0A1F2UWL6"/>
<dbReference type="Proteomes" id="UP000178086">
    <property type="component" value="Unassembled WGS sequence"/>
</dbReference>
<gene>
    <name evidence="4" type="ORF">A2074_07275</name>
</gene>
<evidence type="ECO:0000256" key="1">
    <source>
        <dbReference type="ARBA" id="ARBA00023125"/>
    </source>
</evidence>
<keyword evidence="2" id="KW-0175">Coiled coil</keyword>
<reference evidence="4 5" key="1">
    <citation type="journal article" date="2016" name="Nat. Commun.">
        <title>Thousands of microbial genomes shed light on interconnected biogeochemical processes in an aquifer system.</title>
        <authorList>
            <person name="Anantharaman K."/>
            <person name="Brown C.T."/>
            <person name="Hug L.A."/>
            <person name="Sharon I."/>
            <person name="Castelle C.J."/>
            <person name="Probst A.J."/>
            <person name="Thomas B.C."/>
            <person name="Singh A."/>
            <person name="Wilkins M.J."/>
            <person name="Karaoz U."/>
            <person name="Brodie E.L."/>
            <person name="Williams K.H."/>
            <person name="Hubbard S.S."/>
            <person name="Banfield J.F."/>
        </authorList>
    </citation>
    <scope>NUCLEOTIDE SEQUENCE [LARGE SCALE GENOMIC DNA]</scope>
</reference>
<dbReference type="Pfam" id="PF13411">
    <property type="entry name" value="MerR_1"/>
    <property type="match status" value="1"/>
</dbReference>
<sequence length="127" mass="14511">MYDEPVYMISVAAKLAGMHPQTLRIYERKKLIDPKRTQGSTRLYSQRDVDRLKLIQMLTQGLGVNLAGVVKIFELQDEIEELQGLMEALQKQTAKLRGALDEELGKIQQSALVPMRRGELVLRKEKC</sequence>
<keyword evidence="1" id="KW-0238">DNA-binding</keyword>
<proteinExistence type="predicted"/>
<comment type="caution">
    <text evidence="4">The sequence shown here is derived from an EMBL/GenBank/DDBJ whole genome shotgun (WGS) entry which is preliminary data.</text>
</comment>
<dbReference type="GO" id="GO:0003677">
    <property type="term" value="F:DNA binding"/>
    <property type="evidence" value="ECO:0007669"/>
    <property type="project" value="UniProtKB-KW"/>
</dbReference>
<dbReference type="InterPro" id="IPR047057">
    <property type="entry name" value="MerR_fam"/>
</dbReference>
<evidence type="ECO:0000313" key="5">
    <source>
        <dbReference type="Proteomes" id="UP000178086"/>
    </source>
</evidence>
<dbReference type="GO" id="GO:0003700">
    <property type="term" value="F:DNA-binding transcription factor activity"/>
    <property type="evidence" value="ECO:0007669"/>
    <property type="project" value="InterPro"/>
</dbReference>
<evidence type="ECO:0000313" key="4">
    <source>
        <dbReference type="EMBL" id="OFW35053.1"/>
    </source>
</evidence>
<name>A0A1F2UWL6_9ACTN</name>
<dbReference type="SMART" id="SM00422">
    <property type="entry name" value="HTH_MERR"/>
    <property type="match status" value="1"/>
</dbReference>
<evidence type="ECO:0000259" key="3">
    <source>
        <dbReference type="PROSITE" id="PS50937"/>
    </source>
</evidence>
<protein>
    <recommendedName>
        <fullName evidence="3">HTH merR-type domain-containing protein</fullName>
    </recommendedName>
</protein>
<dbReference type="CDD" id="cd04766">
    <property type="entry name" value="HTH_HspR"/>
    <property type="match status" value="1"/>
</dbReference>
<dbReference type="NCBIfam" id="NF047375">
    <property type="entry name" value="HeatShock_HspR"/>
    <property type="match status" value="1"/>
</dbReference>
<dbReference type="InterPro" id="IPR000551">
    <property type="entry name" value="MerR-type_HTH_dom"/>
</dbReference>